<comment type="caution">
    <text evidence="2">The sequence shown here is derived from an EMBL/GenBank/DDBJ whole genome shotgun (WGS) entry which is preliminary data.</text>
</comment>
<dbReference type="AlphaFoldDB" id="A0A5C4J9K9"/>
<gene>
    <name evidence="2" type="ORF">ETD83_22210</name>
</gene>
<feature type="compositionally biased region" description="Low complexity" evidence="1">
    <location>
        <begin position="146"/>
        <end position="161"/>
    </location>
</feature>
<reference evidence="2 3" key="1">
    <citation type="submission" date="2019-05" db="EMBL/GenBank/DDBJ databases">
        <title>Draft genome sequence of Actinomadura sp. 14C53.</title>
        <authorList>
            <person name="Saricaoglu S."/>
            <person name="Isik K."/>
        </authorList>
    </citation>
    <scope>NUCLEOTIDE SEQUENCE [LARGE SCALE GENOMIC DNA]</scope>
    <source>
        <strain evidence="2 3">14C53</strain>
    </source>
</reference>
<feature type="region of interest" description="Disordered" evidence="1">
    <location>
        <begin position="144"/>
        <end position="176"/>
    </location>
</feature>
<dbReference type="InterPro" id="IPR024486">
    <property type="entry name" value="DUF2617"/>
</dbReference>
<accession>A0A5C4J9K9</accession>
<dbReference type="Proteomes" id="UP000309174">
    <property type="component" value="Unassembled WGS sequence"/>
</dbReference>
<sequence>MRTTLDTPYADARADALSFALGLPPLDALAVLPIERAGLTVELRLLGASHQVIAGPLSETVACLPGSAEPLPGRASSDVPGWTYEFAATTAALSDGTAFCRAVEAVCARLADRGDALTGDFPGSRHAVTALALERTVRAGSALEQGALRRGAPRPGAAENAAPDHSERETPALEETGIGWRTWHAYPQTREIVMTRSRLVRPT</sequence>
<dbReference type="RefSeq" id="WP_138647072.1">
    <property type="nucleotide sequence ID" value="NZ_VCKW01000116.1"/>
</dbReference>
<dbReference type="Pfam" id="PF10936">
    <property type="entry name" value="DUF2617"/>
    <property type="match status" value="2"/>
</dbReference>
<name>A0A5C4J9K9_9ACTN</name>
<dbReference type="EMBL" id="VCKW01000116">
    <property type="protein sequence ID" value="TMQ95625.1"/>
    <property type="molecule type" value="Genomic_DNA"/>
</dbReference>
<keyword evidence="3" id="KW-1185">Reference proteome</keyword>
<evidence type="ECO:0000256" key="1">
    <source>
        <dbReference type="SAM" id="MobiDB-lite"/>
    </source>
</evidence>
<evidence type="ECO:0000313" key="2">
    <source>
        <dbReference type="EMBL" id="TMQ95625.1"/>
    </source>
</evidence>
<dbReference type="OrthoDB" id="4462506at2"/>
<organism evidence="2 3">
    <name type="scientific">Actinomadura soli</name>
    <dbReference type="NCBI Taxonomy" id="2508997"/>
    <lineage>
        <taxon>Bacteria</taxon>
        <taxon>Bacillati</taxon>
        <taxon>Actinomycetota</taxon>
        <taxon>Actinomycetes</taxon>
        <taxon>Streptosporangiales</taxon>
        <taxon>Thermomonosporaceae</taxon>
        <taxon>Actinomadura</taxon>
    </lineage>
</organism>
<evidence type="ECO:0000313" key="3">
    <source>
        <dbReference type="Proteomes" id="UP000309174"/>
    </source>
</evidence>
<proteinExistence type="predicted"/>
<protein>
    <submittedName>
        <fullName evidence="2">DUF2617 family protein</fullName>
    </submittedName>
</protein>
<feature type="compositionally biased region" description="Basic and acidic residues" evidence="1">
    <location>
        <begin position="162"/>
        <end position="171"/>
    </location>
</feature>